<evidence type="ECO:0000259" key="15">
    <source>
        <dbReference type="Pfam" id="PF00593"/>
    </source>
</evidence>
<feature type="signal peptide" evidence="14">
    <location>
        <begin position="1"/>
        <end position="22"/>
    </location>
</feature>
<proteinExistence type="inferred from homology"/>
<evidence type="ECO:0000256" key="1">
    <source>
        <dbReference type="ARBA" id="ARBA00004571"/>
    </source>
</evidence>
<dbReference type="InterPro" id="IPR012910">
    <property type="entry name" value="Plug_dom"/>
</dbReference>
<evidence type="ECO:0000256" key="8">
    <source>
        <dbReference type="ARBA" id="ARBA00023077"/>
    </source>
</evidence>
<keyword evidence="7" id="KW-0406">Ion transport</keyword>
<keyword evidence="5 12" id="KW-0812">Transmembrane</keyword>
<dbReference type="InterPro" id="IPR039426">
    <property type="entry name" value="TonB-dep_rcpt-like"/>
</dbReference>
<keyword evidence="6 14" id="KW-0732">Signal</keyword>
<evidence type="ECO:0000256" key="12">
    <source>
        <dbReference type="PROSITE-ProRule" id="PRU01360"/>
    </source>
</evidence>
<feature type="chain" id="PRO_5045552880" evidence="14">
    <location>
        <begin position="23"/>
        <end position="618"/>
    </location>
</feature>
<evidence type="ECO:0000256" key="4">
    <source>
        <dbReference type="ARBA" id="ARBA00022452"/>
    </source>
</evidence>
<evidence type="ECO:0000256" key="5">
    <source>
        <dbReference type="ARBA" id="ARBA00022692"/>
    </source>
</evidence>
<comment type="caution">
    <text evidence="17">The sequence shown here is derived from an EMBL/GenBank/DDBJ whole genome shotgun (WGS) entry which is preliminary data.</text>
</comment>
<evidence type="ECO:0000256" key="2">
    <source>
        <dbReference type="ARBA" id="ARBA00009810"/>
    </source>
</evidence>
<comment type="similarity">
    <text evidence="2 12 13">Belongs to the TonB-dependent receptor family.</text>
</comment>
<evidence type="ECO:0000256" key="11">
    <source>
        <dbReference type="ARBA" id="ARBA00023237"/>
    </source>
</evidence>
<dbReference type="PANTHER" id="PTHR30069">
    <property type="entry name" value="TONB-DEPENDENT OUTER MEMBRANE RECEPTOR"/>
    <property type="match status" value="1"/>
</dbReference>
<organism evidence="17 18">
    <name type="scientific">Pigmentiphaga soli</name>
    <dbReference type="NCBI Taxonomy" id="1007095"/>
    <lineage>
        <taxon>Bacteria</taxon>
        <taxon>Pseudomonadati</taxon>
        <taxon>Pseudomonadota</taxon>
        <taxon>Betaproteobacteria</taxon>
        <taxon>Burkholderiales</taxon>
        <taxon>Alcaligenaceae</taxon>
        <taxon>Pigmentiphaga</taxon>
    </lineage>
</organism>
<dbReference type="Gene3D" id="2.170.130.10">
    <property type="entry name" value="TonB-dependent receptor, plug domain"/>
    <property type="match status" value="1"/>
</dbReference>
<evidence type="ECO:0000256" key="13">
    <source>
        <dbReference type="RuleBase" id="RU003357"/>
    </source>
</evidence>
<dbReference type="PANTHER" id="PTHR30069:SF53">
    <property type="entry name" value="COLICIN I RECEPTOR-RELATED"/>
    <property type="match status" value="1"/>
</dbReference>
<dbReference type="InterPro" id="IPR036942">
    <property type="entry name" value="Beta-barrel_TonB_sf"/>
</dbReference>
<keyword evidence="9 12" id="KW-0472">Membrane</keyword>
<reference evidence="18" key="1">
    <citation type="journal article" date="2019" name="Int. J. Syst. Evol. Microbiol.">
        <title>The Global Catalogue of Microorganisms (GCM) 10K type strain sequencing project: providing services to taxonomists for standard genome sequencing and annotation.</title>
        <authorList>
            <consortium name="The Broad Institute Genomics Platform"/>
            <consortium name="The Broad Institute Genome Sequencing Center for Infectious Disease"/>
            <person name="Wu L."/>
            <person name="Ma J."/>
        </authorList>
    </citation>
    <scope>NUCLEOTIDE SEQUENCE [LARGE SCALE GENOMIC DNA]</scope>
    <source>
        <strain evidence="18">JCM 17666</strain>
    </source>
</reference>
<protein>
    <submittedName>
        <fullName evidence="17">TonB-dependent receptor</fullName>
    </submittedName>
</protein>
<accession>A0ABP8HP91</accession>
<keyword evidence="11 12" id="KW-0998">Cell outer membrane</keyword>
<dbReference type="InterPro" id="IPR037066">
    <property type="entry name" value="Plug_dom_sf"/>
</dbReference>
<feature type="domain" description="TonB-dependent receptor plug" evidence="16">
    <location>
        <begin position="46"/>
        <end position="151"/>
    </location>
</feature>
<evidence type="ECO:0000313" key="17">
    <source>
        <dbReference type="EMBL" id="GAA4341952.1"/>
    </source>
</evidence>
<dbReference type="Pfam" id="PF07715">
    <property type="entry name" value="Plug"/>
    <property type="match status" value="1"/>
</dbReference>
<dbReference type="PROSITE" id="PS52016">
    <property type="entry name" value="TONB_DEPENDENT_REC_3"/>
    <property type="match status" value="1"/>
</dbReference>
<evidence type="ECO:0000256" key="7">
    <source>
        <dbReference type="ARBA" id="ARBA00023065"/>
    </source>
</evidence>
<evidence type="ECO:0000256" key="10">
    <source>
        <dbReference type="ARBA" id="ARBA00023170"/>
    </source>
</evidence>
<keyword evidence="4 12" id="KW-1134">Transmembrane beta strand</keyword>
<dbReference type="SUPFAM" id="SSF56935">
    <property type="entry name" value="Porins"/>
    <property type="match status" value="1"/>
</dbReference>
<keyword evidence="18" id="KW-1185">Reference proteome</keyword>
<dbReference type="EMBL" id="BAABFO010000031">
    <property type="protein sequence ID" value="GAA4341952.1"/>
    <property type="molecule type" value="Genomic_DNA"/>
</dbReference>
<evidence type="ECO:0000313" key="18">
    <source>
        <dbReference type="Proteomes" id="UP001501671"/>
    </source>
</evidence>
<dbReference type="InterPro" id="IPR000531">
    <property type="entry name" value="Beta-barrel_TonB"/>
</dbReference>
<name>A0ABP8HP91_9BURK</name>
<keyword evidence="10 17" id="KW-0675">Receptor</keyword>
<feature type="domain" description="TonB-dependent receptor-like beta-barrel" evidence="15">
    <location>
        <begin position="223"/>
        <end position="592"/>
    </location>
</feature>
<dbReference type="Gene3D" id="2.40.170.20">
    <property type="entry name" value="TonB-dependent receptor, beta-barrel domain"/>
    <property type="match status" value="1"/>
</dbReference>
<dbReference type="RefSeq" id="WP_345252010.1">
    <property type="nucleotide sequence ID" value="NZ_BAABFO010000031.1"/>
</dbReference>
<gene>
    <name evidence="17" type="ORF">GCM10023144_43280</name>
</gene>
<dbReference type="Proteomes" id="UP001501671">
    <property type="component" value="Unassembled WGS sequence"/>
</dbReference>
<dbReference type="Pfam" id="PF00593">
    <property type="entry name" value="TonB_dep_Rec_b-barrel"/>
    <property type="match status" value="1"/>
</dbReference>
<evidence type="ECO:0000259" key="16">
    <source>
        <dbReference type="Pfam" id="PF07715"/>
    </source>
</evidence>
<sequence>MSLSVSRPLAGIASVLCCAAQAASPSPAGNLEPVVVTAARAEQPLSNALGDVSVIDAETLRNAGQSSLAELLQSQYGVDIATNGGPQTTTSVFLRGANSAHTVFLIDGQRVGSSSAGGAGINAIGLADVERIEILRGPASGLYGADAIGGVVNIITRRPAADRPLEAHGSAGIGSWNTRKADAGLSGSSGMWRYALSAGHASSDGFNATKPTEPGGLFDPDRDGYREDHAAGRLGLTWADGQDIEASFLRSRLNGQYDGGDGFDDRMIQKTESYSLASTNRIARSWTSRLRVGRTIDDNVSLYAPSAFDPAGRGAFRTRQTLFSWQNDFALAAGQSLSVAAERREEDVDGTTAFDPSSRNTNSLVGVYRADLSAHHIQGNLRYDHVAAYGSRVTGGLFYGYDLSPAWQATAAASTGFRLPTFNDLYYPIYGNPDLGPESSRNVEAGLRYHRGNVEAGVQAYRNKIDNLVVYQNPFAVNKDAVIKGITLNAAARLGATSLRASLDVTDPEDRNTGQTLTRRARQALKLAAEHRVAGWLLGAEWLASGSRLDTAYNASSFSNETYRLGGYSLLNLTASYDLTRQLRLQVRWNNVTDKDYEFARGYATPGSNVFVSLSYQP</sequence>
<keyword evidence="3 12" id="KW-0813">Transport</keyword>
<evidence type="ECO:0000256" key="3">
    <source>
        <dbReference type="ARBA" id="ARBA00022448"/>
    </source>
</evidence>
<keyword evidence="8 13" id="KW-0798">TonB box</keyword>
<evidence type="ECO:0000256" key="14">
    <source>
        <dbReference type="SAM" id="SignalP"/>
    </source>
</evidence>
<dbReference type="CDD" id="cd01347">
    <property type="entry name" value="ligand_gated_channel"/>
    <property type="match status" value="1"/>
</dbReference>
<comment type="subcellular location">
    <subcellularLocation>
        <location evidence="1 12">Cell outer membrane</location>
        <topology evidence="1 12">Multi-pass membrane protein</topology>
    </subcellularLocation>
</comment>
<evidence type="ECO:0000256" key="9">
    <source>
        <dbReference type="ARBA" id="ARBA00023136"/>
    </source>
</evidence>
<evidence type="ECO:0000256" key="6">
    <source>
        <dbReference type="ARBA" id="ARBA00022729"/>
    </source>
</evidence>